<dbReference type="InterPro" id="IPR032284">
    <property type="entry name" value="RecQ_Zn-bd"/>
</dbReference>
<evidence type="ECO:0000256" key="7">
    <source>
        <dbReference type="RuleBase" id="RU364117"/>
    </source>
</evidence>
<dbReference type="PROSITE" id="PS51194">
    <property type="entry name" value="HELICASE_CTER"/>
    <property type="match status" value="1"/>
</dbReference>
<feature type="domain" description="Helicase ATP-binding" evidence="8">
    <location>
        <begin position="16"/>
        <end position="189"/>
    </location>
</feature>
<dbReference type="GO" id="GO:0005737">
    <property type="term" value="C:cytoplasm"/>
    <property type="evidence" value="ECO:0007669"/>
    <property type="project" value="TreeGrafter"/>
</dbReference>
<dbReference type="VEuPathDB" id="FungiDB:RhiirFUN_025707"/>
<dbReference type="GO" id="GO:0009378">
    <property type="term" value="F:four-way junction helicase activity"/>
    <property type="evidence" value="ECO:0007669"/>
    <property type="project" value="TreeGrafter"/>
</dbReference>
<dbReference type="VEuPathDB" id="FungiDB:RhiirFUN_000140"/>
<dbReference type="PROSITE" id="PS51192">
    <property type="entry name" value="HELICASE_ATP_BIND_1"/>
    <property type="match status" value="1"/>
</dbReference>
<dbReference type="Proteomes" id="UP000232722">
    <property type="component" value="Unassembled WGS sequence"/>
</dbReference>
<dbReference type="SMART" id="SM00490">
    <property type="entry name" value="HELICc"/>
    <property type="match status" value="1"/>
</dbReference>
<dbReference type="Pfam" id="PF16124">
    <property type="entry name" value="RecQ_Zn_bind"/>
    <property type="match status" value="1"/>
</dbReference>
<evidence type="ECO:0000259" key="8">
    <source>
        <dbReference type="PROSITE" id="PS51192"/>
    </source>
</evidence>
<dbReference type="Pfam" id="PF00271">
    <property type="entry name" value="Helicase_C"/>
    <property type="match status" value="1"/>
</dbReference>
<comment type="subcellular location">
    <subcellularLocation>
        <location evidence="7">Nucleus</location>
    </subcellularLocation>
</comment>
<dbReference type="GO" id="GO:0043138">
    <property type="term" value="F:3'-5' DNA helicase activity"/>
    <property type="evidence" value="ECO:0007669"/>
    <property type="project" value="UniProtKB-EC"/>
</dbReference>
<dbReference type="PANTHER" id="PTHR13710:SF149">
    <property type="entry name" value="ATP-DEPENDENT DNA HELICASE TLH2"/>
    <property type="match status" value="1"/>
</dbReference>
<comment type="catalytic activity">
    <reaction evidence="6 7">
        <text>Couples ATP hydrolysis with the unwinding of duplex DNA by translocating in the 3'-5' direction.</text>
        <dbReference type="EC" id="5.6.2.4"/>
    </reaction>
</comment>
<reference evidence="10 11" key="1">
    <citation type="submission" date="2016-04" db="EMBL/GenBank/DDBJ databases">
        <title>Genome analyses suggest a sexual origin of heterokaryosis in a supposedly ancient asexual fungus.</title>
        <authorList>
            <person name="Ropars J."/>
            <person name="Sedzielewska K."/>
            <person name="Noel J."/>
            <person name="Charron P."/>
            <person name="Farinelli L."/>
            <person name="Marton T."/>
            <person name="Kruger M."/>
            <person name="Pelin A."/>
            <person name="Brachmann A."/>
            <person name="Corradi N."/>
        </authorList>
    </citation>
    <scope>NUCLEOTIDE SEQUENCE [LARGE SCALE GENOMIC DNA]</scope>
    <source>
        <strain evidence="10 11">A5</strain>
    </source>
</reference>
<evidence type="ECO:0000256" key="2">
    <source>
        <dbReference type="ARBA" id="ARBA00022741"/>
    </source>
</evidence>
<organism evidence="10 11">
    <name type="scientific">Rhizophagus irregularis</name>
    <dbReference type="NCBI Taxonomy" id="588596"/>
    <lineage>
        <taxon>Eukaryota</taxon>
        <taxon>Fungi</taxon>
        <taxon>Fungi incertae sedis</taxon>
        <taxon>Mucoromycota</taxon>
        <taxon>Glomeromycotina</taxon>
        <taxon>Glomeromycetes</taxon>
        <taxon>Glomerales</taxon>
        <taxon>Glomeraceae</taxon>
        <taxon>Rhizophagus</taxon>
    </lineage>
</organism>
<dbReference type="Pfam" id="PF00270">
    <property type="entry name" value="DEAD"/>
    <property type="match status" value="1"/>
</dbReference>
<dbReference type="GO" id="GO:0003676">
    <property type="term" value="F:nucleic acid binding"/>
    <property type="evidence" value="ECO:0007669"/>
    <property type="project" value="InterPro"/>
</dbReference>
<keyword evidence="5 7" id="KW-0067">ATP-binding</keyword>
<dbReference type="VEuPathDB" id="FungiDB:RhiirA1_316341"/>
<dbReference type="GO" id="GO:0005634">
    <property type="term" value="C:nucleus"/>
    <property type="evidence" value="ECO:0007669"/>
    <property type="project" value="UniProtKB-SubCell"/>
</dbReference>
<comment type="caution">
    <text evidence="10">The sequence shown here is derived from an EMBL/GenBank/DDBJ whole genome shotgun (WGS) entry which is preliminary data.</text>
</comment>
<dbReference type="InterPro" id="IPR014001">
    <property type="entry name" value="Helicase_ATP-bd"/>
</dbReference>
<comment type="similarity">
    <text evidence="1 7">Belongs to the helicase family. RecQ subfamily.</text>
</comment>
<dbReference type="SMART" id="SM00487">
    <property type="entry name" value="DEXDc"/>
    <property type="match status" value="1"/>
</dbReference>
<dbReference type="GO" id="GO:0016887">
    <property type="term" value="F:ATP hydrolysis activity"/>
    <property type="evidence" value="ECO:0007669"/>
    <property type="project" value="RHEA"/>
</dbReference>
<dbReference type="GO" id="GO:0005524">
    <property type="term" value="F:ATP binding"/>
    <property type="evidence" value="ECO:0007669"/>
    <property type="project" value="UniProtKB-KW"/>
</dbReference>
<evidence type="ECO:0000256" key="3">
    <source>
        <dbReference type="ARBA" id="ARBA00022801"/>
    </source>
</evidence>
<accession>A0A2N0P1S8</accession>
<dbReference type="EC" id="5.6.2.4" evidence="7"/>
<dbReference type="GO" id="GO:0000724">
    <property type="term" value="P:double-strand break repair via homologous recombination"/>
    <property type="evidence" value="ECO:0007669"/>
    <property type="project" value="TreeGrafter"/>
</dbReference>
<keyword evidence="7" id="KW-0539">Nucleus</keyword>
<feature type="non-terminal residue" evidence="10">
    <location>
        <position position="1"/>
    </location>
</feature>
<dbReference type="InterPro" id="IPR011545">
    <property type="entry name" value="DEAD/DEAH_box_helicase_dom"/>
</dbReference>
<comment type="catalytic activity">
    <reaction evidence="7">
        <text>ATP + H2O = ADP + phosphate + H(+)</text>
        <dbReference type="Rhea" id="RHEA:13065"/>
        <dbReference type="ChEBI" id="CHEBI:15377"/>
        <dbReference type="ChEBI" id="CHEBI:15378"/>
        <dbReference type="ChEBI" id="CHEBI:30616"/>
        <dbReference type="ChEBI" id="CHEBI:43474"/>
        <dbReference type="ChEBI" id="CHEBI:456216"/>
    </reaction>
</comment>
<feature type="non-terminal residue" evidence="10">
    <location>
        <position position="418"/>
    </location>
</feature>
<evidence type="ECO:0000256" key="6">
    <source>
        <dbReference type="ARBA" id="ARBA00034617"/>
    </source>
</evidence>
<keyword evidence="2 7" id="KW-0547">Nucleotide-binding</keyword>
<gene>
    <name evidence="10" type="ORF">RhiirA5_260401</name>
</gene>
<evidence type="ECO:0000313" key="11">
    <source>
        <dbReference type="Proteomes" id="UP000232722"/>
    </source>
</evidence>
<dbReference type="CDD" id="cd17920">
    <property type="entry name" value="DEXHc_RecQ"/>
    <property type="match status" value="1"/>
</dbReference>
<dbReference type="EMBL" id="LLXJ01001783">
    <property type="protein sequence ID" value="PKC00784.1"/>
    <property type="molecule type" value="Genomic_DNA"/>
</dbReference>
<evidence type="ECO:0000313" key="10">
    <source>
        <dbReference type="EMBL" id="PKC00784.1"/>
    </source>
</evidence>
<proteinExistence type="inferred from homology"/>
<dbReference type="SUPFAM" id="SSF52540">
    <property type="entry name" value="P-loop containing nucleoside triphosphate hydrolases"/>
    <property type="match status" value="1"/>
</dbReference>
<dbReference type="Gene3D" id="3.40.50.300">
    <property type="entry name" value="P-loop containing nucleotide triphosphate hydrolases"/>
    <property type="match status" value="2"/>
</dbReference>
<name>A0A2N0P1S8_9GLOM</name>
<evidence type="ECO:0000256" key="5">
    <source>
        <dbReference type="ARBA" id="ARBA00022840"/>
    </source>
</evidence>
<evidence type="ECO:0000256" key="1">
    <source>
        <dbReference type="ARBA" id="ARBA00005446"/>
    </source>
</evidence>
<dbReference type="PANTHER" id="PTHR13710">
    <property type="entry name" value="DNA HELICASE RECQ FAMILY MEMBER"/>
    <property type="match status" value="1"/>
</dbReference>
<evidence type="ECO:0000256" key="4">
    <source>
        <dbReference type="ARBA" id="ARBA00022806"/>
    </source>
</evidence>
<dbReference type="InterPro" id="IPR027417">
    <property type="entry name" value="P-loop_NTPase"/>
</dbReference>
<dbReference type="InterPro" id="IPR001650">
    <property type="entry name" value="Helicase_C-like"/>
</dbReference>
<dbReference type="NCBIfam" id="TIGR00614">
    <property type="entry name" value="recQ_fam"/>
    <property type="match status" value="1"/>
</dbReference>
<dbReference type="AlphaFoldDB" id="A0A2N0P1S8"/>
<reference evidence="10 11" key="2">
    <citation type="submission" date="2017-09" db="EMBL/GenBank/DDBJ databases">
        <title>Extensive intraspecific genome diversity in a model arbuscular mycorrhizal fungus.</title>
        <authorList>
            <person name="Chen E.C."/>
            <person name="Morin E."/>
            <person name="Beaudet D."/>
            <person name="Noel J."/>
            <person name="Ndikumana S."/>
            <person name="Charron P."/>
            <person name="St-Onge C."/>
            <person name="Giorgi J."/>
            <person name="Grigoriev I.V."/>
            <person name="Roux C."/>
            <person name="Martin F.M."/>
            <person name="Corradi N."/>
        </authorList>
    </citation>
    <scope>NUCLEOTIDE SEQUENCE [LARGE SCALE GENOMIC DNA]</scope>
    <source>
        <strain evidence="10 11">A5</strain>
    </source>
</reference>
<sequence>KIFGFDNFRDGQMEAIITYLGGKDTFVSMKTGGGKTLCYALSAICFEGLTIVFSPLKALMDDQKRELISAGIPCATIYANLAQGASIQEKIFEEIACGLIKILFITPEKLTSNGGFCKFITQLYEQKKVRFIIDEAHCILAYQDFREAWGQLGMLKQRWKMAPIMLLTATCTRMEVNEICKNLIIEENNFALIRGSTSHRSEIIFNVKERKEIRDQYITEIISIVNANLLGRIIIYCATHSSCEYLYNKLQESLNNISINYFHGGLCDNERETAMNNWKTNYTQIMIATSAFGMGINSSNVRVVIHVEAPMSMSILIQEAGRAGRDGNTATHFIFYGKKDIRTNYSIIAEYRETASIIANNIEQRLINKLERATKKIFEVFYYCNSQYECRQQLIWRYQAWPNEQKPPTCEICDNCIN</sequence>
<dbReference type="VEuPathDB" id="FungiDB:FUN_022003"/>
<keyword evidence="3 7" id="KW-0378">Hydrolase</keyword>
<protein>
    <recommendedName>
        <fullName evidence="7">ATP-dependent DNA helicase</fullName>
        <ecNumber evidence="7">5.6.2.4</ecNumber>
    </recommendedName>
</protein>
<dbReference type="InterPro" id="IPR004589">
    <property type="entry name" value="DNA_helicase_ATP-dep_RecQ"/>
</dbReference>
<evidence type="ECO:0000259" key="9">
    <source>
        <dbReference type="PROSITE" id="PS51194"/>
    </source>
</evidence>
<feature type="domain" description="Helicase C-terminal" evidence="9">
    <location>
        <begin position="217"/>
        <end position="381"/>
    </location>
</feature>
<dbReference type="GO" id="GO:0005694">
    <property type="term" value="C:chromosome"/>
    <property type="evidence" value="ECO:0007669"/>
    <property type="project" value="TreeGrafter"/>
</dbReference>
<keyword evidence="4 7" id="KW-0347">Helicase</keyword>